<dbReference type="Gene3D" id="1.10.10.10">
    <property type="entry name" value="Winged helix-like DNA-binding domain superfamily/Winged helix DNA-binding domain"/>
    <property type="match status" value="1"/>
</dbReference>
<dbReference type="OrthoDB" id="964646at2759"/>
<reference evidence="5 6" key="1">
    <citation type="submission" date="2013-09" db="EMBL/GenBank/DDBJ databases">
        <title>Corchorus capsularis genome sequencing.</title>
        <authorList>
            <person name="Alam M."/>
            <person name="Haque M.S."/>
            <person name="Islam M.S."/>
            <person name="Emdad E.M."/>
            <person name="Islam M.M."/>
            <person name="Ahmed B."/>
            <person name="Halim A."/>
            <person name="Hossen Q.M.M."/>
            <person name="Hossain M.Z."/>
            <person name="Ahmed R."/>
            <person name="Khan M.M."/>
            <person name="Islam R."/>
            <person name="Rashid M.M."/>
            <person name="Khan S.A."/>
            <person name="Rahman M.S."/>
            <person name="Alam M."/>
        </authorList>
    </citation>
    <scope>NUCLEOTIDE SEQUENCE [LARGE SCALE GENOMIC DNA]</scope>
    <source>
        <strain evidence="6">cv. CVL-1</strain>
        <tissue evidence="5">Whole seedling</tissue>
    </source>
</reference>
<feature type="domain" description="Disease resistance protein winged helix" evidence="3">
    <location>
        <begin position="83"/>
        <end position="155"/>
    </location>
</feature>
<dbReference type="EMBL" id="AWWV01010405">
    <property type="protein sequence ID" value="OMO79392.1"/>
    <property type="molecule type" value="Genomic_DNA"/>
</dbReference>
<dbReference type="InterPro" id="IPR036388">
    <property type="entry name" value="WH-like_DNA-bd_sf"/>
</dbReference>
<keyword evidence="1" id="KW-0677">Repeat</keyword>
<dbReference type="PANTHER" id="PTHR23155">
    <property type="entry name" value="DISEASE RESISTANCE PROTEIN RP"/>
    <property type="match status" value="1"/>
</dbReference>
<dbReference type="SUPFAM" id="SSF52058">
    <property type="entry name" value="L domain-like"/>
    <property type="match status" value="1"/>
</dbReference>
<dbReference type="Gene3D" id="1.10.8.430">
    <property type="entry name" value="Helical domain of apoptotic protease-activating factors"/>
    <property type="match status" value="1"/>
</dbReference>
<dbReference type="GO" id="GO:0098542">
    <property type="term" value="P:defense response to other organism"/>
    <property type="evidence" value="ECO:0007669"/>
    <property type="project" value="TreeGrafter"/>
</dbReference>
<dbReference type="InterPro" id="IPR044974">
    <property type="entry name" value="Disease_R_plants"/>
</dbReference>
<protein>
    <submittedName>
        <fullName evidence="5">NB-ARC domain-containing protein</fullName>
    </submittedName>
</protein>
<dbReference type="SUPFAM" id="SSF52540">
    <property type="entry name" value="P-loop containing nucleoside triphosphate hydrolases"/>
    <property type="match status" value="1"/>
</dbReference>
<feature type="domain" description="Disease resistance R13L4/SHOC-2-like LRR" evidence="4">
    <location>
        <begin position="264"/>
        <end position="573"/>
    </location>
</feature>
<evidence type="ECO:0000259" key="4">
    <source>
        <dbReference type="Pfam" id="PF23598"/>
    </source>
</evidence>
<dbReference type="Pfam" id="PF23598">
    <property type="entry name" value="LRR_14"/>
    <property type="match status" value="1"/>
</dbReference>
<evidence type="ECO:0000256" key="1">
    <source>
        <dbReference type="ARBA" id="ARBA00022737"/>
    </source>
</evidence>
<evidence type="ECO:0000259" key="3">
    <source>
        <dbReference type="Pfam" id="PF23559"/>
    </source>
</evidence>
<dbReference type="InterPro" id="IPR042197">
    <property type="entry name" value="Apaf_helical"/>
</dbReference>
<keyword evidence="2" id="KW-0611">Plant defense</keyword>
<comment type="caution">
    <text evidence="5">The sequence shown here is derived from an EMBL/GenBank/DDBJ whole genome shotgun (WGS) entry which is preliminary data.</text>
</comment>
<dbReference type="Gene3D" id="3.80.10.10">
    <property type="entry name" value="Ribonuclease Inhibitor"/>
    <property type="match status" value="2"/>
</dbReference>
<dbReference type="AlphaFoldDB" id="A0A1R3I9X3"/>
<dbReference type="GO" id="GO:0043531">
    <property type="term" value="F:ADP binding"/>
    <property type="evidence" value="ECO:0007669"/>
    <property type="project" value="InterPro"/>
</dbReference>
<dbReference type="STRING" id="210143.A0A1R3I9X3"/>
<dbReference type="OMA" id="NEEWENI"/>
<dbReference type="InterPro" id="IPR058922">
    <property type="entry name" value="WHD_DRP"/>
</dbReference>
<dbReference type="PANTHER" id="PTHR23155:SF1185">
    <property type="entry name" value="DISEASE RESISTANCE RPP8-LIKE PROTEIN 3-RELATED"/>
    <property type="match status" value="1"/>
</dbReference>
<dbReference type="FunFam" id="1.10.10.10:FF:000322">
    <property type="entry name" value="Probable disease resistance protein At1g63360"/>
    <property type="match status" value="1"/>
</dbReference>
<dbReference type="Gramene" id="OMO79392">
    <property type="protein sequence ID" value="OMO79392"/>
    <property type="gene ID" value="CCACVL1_13699"/>
</dbReference>
<dbReference type="InterPro" id="IPR055414">
    <property type="entry name" value="LRR_R13L4/SHOC2-like"/>
</dbReference>
<dbReference type="InterPro" id="IPR027417">
    <property type="entry name" value="P-loop_NTPase"/>
</dbReference>
<evidence type="ECO:0000256" key="2">
    <source>
        <dbReference type="ARBA" id="ARBA00022821"/>
    </source>
</evidence>
<accession>A0A1R3I9X3</accession>
<name>A0A1R3I9X3_COCAP</name>
<keyword evidence="6" id="KW-1185">Reference proteome</keyword>
<dbReference type="Proteomes" id="UP000188268">
    <property type="component" value="Unassembled WGS sequence"/>
</dbReference>
<sequence length="592" mass="68152">MNAAMEELGRNMVKRCAGLPLAIVVLGGILATKQSIREWEMVHANVESYLSRGAGRGVADVLAFSYDNLPPHLRLCFLCLSNFPEDYVIPADKLIHFWVGEGIFSSVQRDDGQSPEEAAQICLRELVERYMIQVKDRDANMEIKTCYMNRFMRELCISKAKREKFILIIDGSNTNQDGEIISTSFGVSGAPRLAIHEYVVMQRIKNPHQVRSLLFFNVIFPEHLITTSLRQSAEIYLKGDESCIAVLLLVCRVMRKYQRILRYLFNNFKKLRLLDFEGADIYIEGDLLSGIGKLTYLRYLSLKGITCVSNLPSSLGKLRLLQILDLRVNEEFYVHVPNVLHLLDQLRHLYLPKRCSKRTKLKLGTLEDLQRLVNFNTKNCYVKDLHSMKELRELSISRHLILHEDASISEHLKSLSIWSPEPIDPKHLTQLLLDCVNVSELRVTVEIRKLPEHFSESLSLLYLTGSELDEDPMPTLEKLPNLKLLELKKAFTRREIWCSAQGFPQLESLMLIANYNLEEWNMDEGAMQKLHHLEIVDCRRMKTLPVGLIYIPTLQEVKIEKMPKAFKDGLVEEGEDFYKVKHISSVIFQNCS</sequence>
<evidence type="ECO:0000313" key="5">
    <source>
        <dbReference type="EMBL" id="OMO79392.1"/>
    </source>
</evidence>
<evidence type="ECO:0000313" key="6">
    <source>
        <dbReference type="Proteomes" id="UP000188268"/>
    </source>
</evidence>
<proteinExistence type="predicted"/>
<organism evidence="5 6">
    <name type="scientific">Corchorus capsularis</name>
    <name type="common">Jute</name>
    <dbReference type="NCBI Taxonomy" id="210143"/>
    <lineage>
        <taxon>Eukaryota</taxon>
        <taxon>Viridiplantae</taxon>
        <taxon>Streptophyta</taxon>
        <taxon>Embryophyta</taxon>
        <taxon>Tracheophyta</taxon>
        <taxon>Spermatophyta</taxon>
        <taxon>Magnoliopsida</taxon>
        <taxon>eudicotyledons</taxon>
        <taxon>Gunneridae</taxon>
        <taxon>Pentapetalae</taxon>
        <taxon>rosids</taxon>
        <taxon>malvids</taxon>
        <taxon>Malvales</taxon>
        <taxon>Malvaceae</taxon>
        <taxon>Grewioideae</taxon>
        <taxon>Apeibeae</taxon>
        <taxon>Corchorus</taxon>
    </lineage>
</organism>
<gene>
    <name evidence="5" type="ORF">CCACVL1_13699</name>
</gene>
<dbReference type="Pfam" id="PF23559">
    <property type="entry name" value="WHD_DRP"/>
    <property type="match status" value="1"/>
</dbReference>
<dbReference type="InterPro" id="IPR032675">
    <property type="entry name" value="LRR_dom_sf"/>
</dbReference>